<evidence type="ECO:0000313" key="6">
    <source>
        <dbReference type="EMBL" id="PJJ77957.1"/>
    </source>
</evidence>
<accession>A0A2M9D1E3</accession>
<dbReference type="OrthoDB" id="7335480at2"/>
<evidence type="ECO:0000313" key="7">
    <source>
        <dbReference type="Proteomes" id="UP000231693"/>
    </source>
</evidence>
<dbReference type="GO" id="GO:0042597">
    <property type="term" value="C:periplasmic space"/>
    <property type="evidence" value="ECO:0007669"/>
    <property type="project" value="UniProtKB-SubCell"/>
</dbReference>
<evidence type="ECO:0000256" key="2">
    <source>
        <dbReference type="ARBA" id="ARBA00022729"/>
    </source>
</evidence>
<sequence length="587" mass="62529">MTDVPTALGGWWHDYVCPTHGTELVGPDGGAHRCARGCAVVGPRYDAARVVLEHQACARQVRLLARRAAATGSTADREHALKLLADYAAVYAQAVGPGWNDAAEPWMLRGRLFAQALTEAQWAVQIADAVLVLGRENVDGVTSMLADLLTTLDEAYTILVHDRDDERNNYTAWLGAAGALVAQALGASPGVVQTWWSRVLRHVGLAVGDDGWEWEGSTYYHLFVLRAYLLALRGADPSALPAEPARRIAAMVRVLAEVAAPDGRLPALHDGPYDRAPMHREVLEIAALARGFVTDPGLDAVERFARERLGADDDGLERLLDGWFPGGPVASPAPARGSVLFEEVGYAVLRDEDDTFQAVLDAGPHGGSHGHLDKLAVYLYGAAAWQPAPGVPPYASPLRHGYYARTLAHPTVRVDGLDQVETTGRVERWDARAGHVTASAEVRPGVRLRRTLRLAPGCLLDVVAVDCDEERDVTLGLRPAVDLAVRVVGEGAETTWTAADGATLHGFHGASVAAAMVAAPGRGPSHDPAAARTVVDWAARGSRVVLASLYHHGPRPPRAVQISVAPEGGATFRLTTPDGVTTIEVAP</sequence>
<dbReference type="Pfam" id="PF07940">
    <property type="entry name" value="Hepar_II_III_C"/>
    <property type="match status" value="1"/>
</dbReference>
<name>A0A2M9D1E3_9CELL</name>
<dbReference type="AlphaFoldDB" id="A0A2M9D1E3"/>
<evidence type="ECO:0000256" key="1">
    <source>
        <dbReference type="ARBA" id="ARBA00004418"/>
    </source>
</evidence>
<comment type="caution">
    <text evidence="6">The sequence shown here is derived from an EMBL/GenBank/DDBJ whole genome shotgun (WGS) entry which is preliminary data.</text>
</comment>
<comment type="subcellular location">
    <subcellularLocation>
        <location evidence="1">Periplasm</location>
    </subcellularLocation>
</comment>
<proteinExistence type="predicted"/>
<dbReference type="Gene3D" id="2.70.98.70">
    <property type="match status" value="1"/>
</dbReference>
<keyword evidence="7" id="KW-1185">Reference proteome</keyword>
<reference evidence="6 7" key="1">
    <citation type="submission" date="2017-11" db="EMBL/GenBank/DDBJ databases">
        <title>Genomic Encyclopedia of Archaeal and Bacterial Type Strains, Phase II (KMG-II): From Individual Species to Whole Genera.</title>
        <authorList>
            <person name="Goeker M."/>
        </authorList>
    </citation>
    <scope>NUCLEOTIDE SEQUENCE [LARGE SCALE GENOMIC DNA]</scope>
    <source>
        <strain evidence="6 7">DSM 25478</strain>
    </source>
</reference>
<dbReference type="InterPro" id="IPR012480">
    <property type="entry name" value="Hepar_II_III_C"/>
</dbReference>
<feature type="domain" description="Heparinase II/III-like C-terminal" evidence="5">
    <location>
        <begin position="334"/>
        <end position="436"/>
    </location>
</feature>
<dbReference type="InterPro" id="IPR008929">
    <property type="entry name" value="Chondroitin_lyas"/>
</dbReference>
<dbReference type="EMBL" id="PGFE01000001">
    <property type="protein sequence ID" value="PJJ77957.1"/>
    <property type="molecule type" value="Genomic_DNA"/>
</dbReference>
<keyword evidence="3" id="KW-0574">Periplasm</keyword>
<protein>
    <submittedName>
        <fullName evidence="6">Heparinase II/III-like protein</fullName>
    </submittedName>
</protein>
<evidence type="ECO:0000256" key="3">
    <source>
        <dbReference type="ARBA" id="ARBA00022764"/>
    </source>
</evidence>
<evidence type="ECO:0000259" key="5">
    <source>
        <dbReference type="Pfam" id="PF07940"/>
    </source>
</evidence>
<dbReference type="GO" id="GO:0016829">
    <property type="term" value="F:lyase activity"/>
    <property type="evidence" value="ECO:0007669"/>
    <property type="project" value="UniProtKB-KW"/>
</dbReference>
<organism evidence="6 7">
    <name type="scientific">Sediminihabitans luteus</name>
    <dbReference type="NCBI Taxonomy" id="1138585"/>
    <lineage>
        <taxon>Bacteria</taxon>
        <taxon>Bacillati</taxon>
        <taxon>Actinomycetota</taxon>
        <taxon>Actinomycetes</taxon>
        <taxon>Micrococcales</taxon>
        <taxon>Cellulomonadaceae</taxon>
        <taxon>Sediminihabitans</taxon>
    </lineage>
</organism>
<dbReference type="RefSeq" id="WP_100422244.1">
    <property type="nucleotide sequence ID" value="NZ_BOOX01000021.1"/>
</dbReference>
<gene>
    <name evidence="6" type="ORF">CLV28_1184</name>
</gene>
<dbReference type="SUPFAM" id="SSF48230">
    <property type="entry name" value="Chondroitin AC/alginate lyase"/>
    <property type="match status" value="1"/>
</dbReference>
<keyword evidence="2" id="KW-0732">Signal</keyword>
<keyword evidence="4" id="KW-0456">Lyase</keyword>
<evidence type="ECO:0000256" key="4">
    <source>
        <dbReference type="ARBA" id="ARBA00023239"/>
    </source>
</evidence>
<dbReference type="Gene3D" id="1.50.10.100">
    <property type="entry name" value="Chondroitin AC/alginate lyase"/>
    <property type="match status" value="1"/>
</dbReference>
<dbReference type="PANTHER" id="PTHR39210">
    <property type="entry name" value="HEPARIN-SULFATE LYASE"/>
    <property type="match status" value="1"/>
</dbReference>
<dbReference type="PANTHER" id="PTHR39210:SF1">
    <property type="entry name" value="HEPARIN-SULFATE LYASE"/>
    <property type="match status" value="1"/>
</dbReference>
<dbReference type="Proteomes" id="UP000231693">
    <property type="component" value="Unassembled WGS sequence"/>
</dbReference>